<evidence type="ECO:0000313" key="2">
    <source>
        <dbReference type="EMBL" id="RMS78217.1"/>
    </source>
</evidence>
<evidence type="ECO:0000256" key="1">
    <source>
        <dbReference type="SAM" id="Phobius"/>
    </source>
</evidence>
<accession>A0A3M5FVW0</accession>
<dbReference type="EMBL" id="RBSW01000241">
    <property type="protein sequence ID" value="RMS78217.1"/>
    <property type="molecule type" value="Genomic_DNA"/>
</dbReference>
<keyword evidence="1" id="KW-1133">Transmembrane helix</keyword>
<dbReference type="Proteomes" id="UP000270499">
    <property type="component" value="Unassembled WGS sequence"/>
</dbReference>
<reference evidence="2 3" key="1">
    <citation type="submission" date="2018-08" db="EMBL/GenBank/DDBJ databases">
        <title>Recombination of ecologically and evolutionarily significant loci maintains genetic cohesion in the Pseudomonas syringae species complex.</title>
        <authorList>
            <person name="Dillon M."/>
            <person name="Thakur S."/>
            <person name="Almeida R.N.D."/>
            <person name="Weir B.S."/>
            <person name="Guttman D.S."/>
        </authorList>
    </citation>
    <scope>NUCLEOTIDE SEQUENCE [LARGE SCALE GENOMIC DNA]</scope>
    <source>
        <strain evidence="2 3">ICMP 9421</strain>
    </source>
</reference>
<dbReference type="AlphaFoldDB" id="A0A3M5FVW0"/>
<organism evidence="2 3">
    <name type="scientific">Pseudomonas savastanoi</name>
    <name type="common">Pseudomonas syringae pv. savastanoi</name>
    <dbReference type="NCBI Taxonomy" id="29438"/>
    <lineage>
        <taxon>Bacteria</taxon>
        <taxon>Pseudomonadati</taxon>
        <taxon>Pseudomonadota</taxon>
        <taxon>Gammaproteobacteria</taxon>
        <taxon>Pseudomonadales</taxon>
        <taxon>Pseudomonadaceae</taxon>
        <taxon>Pseudomonas</taxon>
    </lineage>
</organism>
<comment type="caution">
    <text evidence="2">The sequence shown here is derived from an EMBL/GenBank/DDBJ whole genome shotgun (WGS) entry which is preliminary data.</text>
</comment>
<sequence length="84" mass="9923">MCLNFDMDPYQEVSVIKEILGEIEFSDFAKHTWGKSVFFNVALAKWANILIWMILINTYFNTKAAYRTKLESTIKVRRCQSRHT</sequence>
<proteinExistence type="predicted"/>
<keyword evidence="1" id="KW-0812">Transmembrane</keyword>
<name>A0A3M5FVW0_PSESS</name>
<feature type="transmembrane region" description="Helical" evidence="1">
    <location>
        <begin position="37"/>
        <end position="60"/>
    </location>
</feature>
<evidence type="ECO:0000313" key="3">
    <source>
        <dbReference type="Proteomes" id="UP000270499"/>
    </source>
</evidence>
<gene>
    <name evidence="2" type="ORF">ALP59_200151</name>
</gene>
<keyword evidence="1" id="KW-0472">Membrane</keyword>
<protein>
    <submittedName>
        <fullName evidence="2">Uncharacterized protein</fullName>
    </submittedName>
</protein>